<protein>
    <submittedName>
        <fullName evidence="2">HNH endonuclease:HNH nuclease</fullName>
    </submittedName>
</protein>
<comment type="caution">
    <text evidence="2">The sequence shown here is derived from an EMBL/GenBank/DDBJ whole genome shotgun (WGS) entry which is preliminary data.</text>
</comment>
<dbReference type="PANTHER" id="PTHR33877:SF1">
    <property type="entry name" value="TYPE IV METHYL-DIRECTED RESTRICTION ENZYME ECOKMCRA"/>
    <property type="match status" value="1"/>
</dbReference>
<evidence type="ECO:0000259" key="1">
    <source>
        <dbReference type="SMART" id="SM00507"/>
    </source>
</evidence>
<dbReference type="GO" id="GO:0004519">
    <property type="term" value="F:endonuclease activity"/>
    <property type="evidence" value="ECO:0007669"/>
    <property type="project" value="UniProtKB-KW"/>
</dbReference>
<dbReference type="RefSeq" id="WP_036906104.1">
    <property type="nucleotide sequence ID" value="NZ_CP138967.1"/>
</dbReference>
<evidence type="ECO:0000313" key="3">
    <source>
        <dbReference type="Proteomes" id="UP000030392"/>
    </source>
</evidence>
<dbReference type="CDD" id="cd00085">
    <property type="entry name" value="HNHc"/>
    <property type="match status" value="1"/>
</dbReference>
<dbReference type="InterPro" id="IPR002711">
    <property type="entry name" value="HNH"/>
</dbReference>
<sequence>MHNRDAVFLEDLCPKLRNRRWRKSLHEFTGNSCIYCGKTSESIDHVLPRSRGGLSITENCVPACLSCNGSKTDNDAFEWYRKQRFYDPRRSMAIRAWTEGDIRLALRLLKWAQPKPIESFKNSKPKLNVDYSWQAA</sequence>
<dbReference type="Proteomes" id="UP000030392">
    <property type="component" value="Unassembled WGS sequence"/>
</dbReference>
<dbReference type="InterPro" id="IPR052892">
    <property type="entry name" value="NA-targeting_endonuclease"/>
</dbReference>
<keyword evidence="2" id="KW-0540">Nuclease</keyword>
<feature type="domain" description="HNH nuclease" evidence="1">
    <location>
        <begin position="20"/>
        <end position="69"/>
    </location>
</feature>
<dbReference type="Pfam" id="PF01844">
    <property type="entry name" value="HNH"/>
    <property type="match status" value="1"/>
</dbReference>
<dbReference type="EMBL" id="JNAX01000011">
    <property type="protein sequence ID" value="KGG20667.1"/>
    <property type="molecule type" value="Genomic_DNA"/>
</dbReference>
<gene>
    <name evidence="2" type="ORF">EV03_1168</name>
</gene>
<dbReference type="SMART" id="SM00507">
    <property type="entry name" value="HNHc"/>
    <property type="match status" value="1"/>
</dbReference>
<dbReference type="Gene3D" id="1.10.30.50">
    <property type="match status" value="1"/>
</dbReference>
<dbReference type="InterPro" id="IPR003615">
    <property type="entry name" value="HNH_nuc"/>
</dbReference>
<dbReference type="AlphaFoldDB" id="A0A0A2C563"/>
<evidence type="ECO:0000313" key="2">
    <source>
        <dbReference type="EMBL" id="KGG20667.1"/>
    </source>
</evidence>
<accession>A0A0A2C563</accession>
<dbReference type="GO" id="GO:0003676">
    <property type="term" value="F:nucleic acid binding"/>
    <property type="evidence" value="ECO:0007669"/>
    <property type="project" value="InterPro"/>
</dbReference>
<keyword evidence="2" id="KW-0255">Endonuclease</keyword>
<organism evidence="2 3">
    <name type="scientific">Prochlorococcus marinus str. PAC1</name>
    <dbReference type="NCBI Taxonomy" id="59924"/>
    <lineage>
        <taxon>Bacteria</taxon>
        <taxon>Bacillati</taxon>
        <taxon>Cyanobacteriota</taxon>
        <taxon>Cyanophyceae</taxon>
        <taxon>Synechococcales</taxon>
        <taxon>Prochlorococcaceae</taxon>
        <taxon>Prochlorococcus</taxon>
    </lineage>
</organism>
<reference evidence="3" key="1">
    <citation type="journal article" date="2014" name="Sci. Data">
        <title>Genomes of diverse isolates of the marine cyanobacterium Prochlorococcus.</title>
        <authorList>
            <person name="Biller S."/>
            <person name="Berube P."/>
            <person name="Thompson J."/>
            <person name="Kelly L."/>
            <person name="Roggensack S."/>
            <person name="Awad L."/>
            <person name="Roache-Johnson K."/>
            <person name="Ding H."/>
            <person name="Giovannoni S.J."/>
            <person name="Moore L.R."/>
            <person name="Chisholm S.W."/>
        </authorList>
    </citation>
    <scope>NUCLEOTIDE SEQUENCE [LARGE SCALE GENOMIC DNA]</scope>
    <source>
        <strain evidence="3">PAC1</strain>
    </source>
</reference>
<proteinExistence type="predicted"/>
<name>A0A0A2C563_PROMR</name>
<dbReference type="GO" id="GO:0008270">
    <property type="term" value="F:zinc ion binding"/>
    <property type="evidence" value="ECO:0007669"/>
    <property type="project" value="InterPro"/>
</dbReference>
<dbReference type="PANTHER" id="PTHR33877">
    <property type="entry name" value="SLL1193 PROTEIN"/>
    <property type="match status" value="1"/>
</dbReference>
<keyword evidence="2" id="KW-0378">Hydrolase</keyword>